<evidence type="ECO:0000313" key="9">
    <source>
        <dbReference type="Proteomes" id="UP000523007"/>
    </source>
</evidence>
<organism evidence="8 9">
    <name type="scientific">Lipingzhangella halophila</name>
    <dbReference type="NCBI Taxonomy" id="1783352"/>
    <lineage>
        <taxon>Bacteria</taxon>
        <taxon>Bacillati</taxon>
        <taxon>Actinomycetota</taxon>
        <taxon>Actinomycetes</taxon>
        <taxon>Streptosporangiales</taxon>
        <taxon>Nocardiopsidaceae</taxon>
        <taxon>Lipingzhangella</taxon>
    </lineage>
</organism>
<keyword evidence="9" id="KW-1185">Reference proteome</keyword>
<protein>
    <recommendedName>
        <fullName evidence="10">MFS transporter</fullName>
    </recommendedName>
</protein>
<feature type="transmembrane region" description="Helical" evidence="7">
    <location>
        <begin position="82"/>
        <end position="105"/>
    </location>
</feature>
<keyword evidence="3" id="KW-1003">Cell membrane</keyword>
<evidence type="ECO:0000256" key="6">
    <source>
        <dbReference type="ARBA" id="ARBA00023136"/>
    </source>
</evidence>
<evidence type="ECO:0000256" key="5">
    <source>
        <dbReference type="ARBA" id="ARBA00022989"/>
    </source>
</evidence>
<feature type="transmembrane region" description="Helical" evidence="7">
    <location>
        <begin position="117"/>
        <end position="136"/>
    </location>
</feature>
<proteinExistence type="predicted"/>
<reference evidence="8 9" key="1">
    <citation type="submission" date="2020-08" db="EMBL/GenBank/DDBJ databases">
        <title>Sequencing the genomes of 1000 actinobacteria strains.</title>
        <authorList>
            <person name="Klenk H.-P."/>
        </authorList>
    </citation>
    <scope>NUCLEOTIDE SEQUENCE [LARGE SCALE GENOMIC DNA]</scope>
    <source>
        <strain evidence="8 9">DSM 102030</strain>
    </source>
</reference>
<evidence type="ECO:0000256" key="4">
    <source>
        <dbReference type="ARBA" id="ARBA00022692"/>
    </source>
</evidence>
<dbReference type="InterPro" id="IPR036259">
    <property type="entry name" value="MFS_trans_sf"/>
</dbReference>
<dbReference type="SUPFAM" id="SSF103473">
    <property type="entry name" value="MFS general substrate transporter"/>
    <property type="match status" value="1"/>
</dbReference>
<name>A0A7W7W076_9ACTN</name>
<comment type="subcellular location">
    <subcellularLocation>
        <location evidence="1">Cell membrane</location>
        <topology evidence="1">Multi-pass membrane protein</topology>
    </subcellularLocation>
</comment>
<dbReference type="PANTHER" id="PTHR42718">
    <property type="entry name" value="MAJOR FACILITATOR SUPERFAMILY MULTIDRUG TRANSPORTER MFSC"/>
    <property type="match status" value="1"/>
</dbReference>
<feature type="transmembrane region" description="Helical" evidence="7">
    <location>
        <begin position="12"/>
        <end position="32"/>
    </location>
</feature>
<dbReference type="RefSeq" id="WP_184574232.1">
    <property type="nucleotide sequence ID" value="NZ_JACHJT010000001.1"/>
</dbReference>
<dbReference type="Proteomes" id="UP000523007">
    <property type="component" value="Unassembled WGS sequence"/>
</dbReference>
<dbReference type="PANTHER" id="PTHR42718:SF46">
    <property type="entry name" value="BLR6921 PROTEIN"/>
    <property type="match status" value="1"/>
</dbReference>
<sequence length="179" mass="19112">MPPGSAAQRTALDPLGAITVTTGLGLFIFAVVRTENVGWGAPVTLACLAGAAALLTLFVIIEARHRAPLLPLAVFRLRNVNGGVLCGILLSSAMLSLFFFLTMYMQRVLVYSAFETGLAYVPMGLTVLLVAVGLASRLVSRFGPSRCWSWDSPWSLGRWCGSRRSMSAAATFPTCSGWP</sequence>
<evidence type="ECO:0000313" key="8">
    <source>
        <dbReference type="EMBL" id="MBB4929607.1"/>
    </source>
</evidence>
<comment type="caution">
    <text evidence="8">The sequence shown here is derived from an EMBL/GenBank/DDBJ whole genome shotgun (WGS) entry which is preliminary data.</text>
</comment>
<feature type="transmembrane region" description="Helical" evidence="7">
    <location>
        <begin position="38"/>
        <end position="61"/>
    </location>
</feature>
<dbReference type="GO" id="GO:0005886">
    <property type="term" value="C:plasma membrane"/>
    <property type="evidence" value="ECO:0007669"/>
    <property type="project" value="UniProtKB-SubCell"/>
</dbReference>
<keyword evidence="4 7" id="KW-0812">Transmembrane</keyword>
<keyword evidence="2" id="KW-0813">Transport</keyword>
<evidence type="ECO:0000256" key="3">
    <source>
        <dbReference type="ARBA" id="ARBA00022475"/>
    </source>
</evidence>
<evidence type="ECO:0000256" key="7">
    <source>
        <dbReference type="SAM" id="Phobius"/>
    </source>
</evidence>
<accession>A0A7W7W076</accession>
<evidence type="ECO:0008006" key="10">
    <source>
        <dbReference type="Google" id="ProtNLM"/>
    </source>
</evidence>
<gene>
    <name evidence="8" type="ORF">F4561_000427</name>
</gene>
<keyword evidence="5 7" id="KW-1133">Transmembrane helix</keyword>
<evidence type="ECO:0000256" key="1">
    <source>
        <dbReference type="ARBA" id="ARBA00004651"/>
    </source>
</evidence>
<evidence type="ECO:0000256" key="2">
    <source>
        <dbReference type="ARBA" id="ARBA00022448"/>
    </source>
</evidence>
<dbReference type="AlphaFoldDB" id="A0A7W7W076"/>
<dbReference type="EMBL" id="JACHJT010000001">
    <property type="protein sequence ID" value="MBB4929607.1"/>
    <property type="molecule type" value="Genomic_DNA"/>
</dbReference>
<keyword evidence="6 7" id="KW-0472">Membrane</keyword>